<proteinExistence type="predicted"/>
<sequence>MFSPLQTPCWPMEALRLRSS</sequence>
<organism evidence="1 2">
    <name type="scientific">Liparis tanakae</name>
    <name type="common">Tanaka's snailfish</name>
    <dbReference type="NCBI Taxonomy" id="230148"/>
    <lineage>
        <taxon>Eukaryota</taxon>
        <taxon>Metazoa</taxon>
        <taxon>Chordata</taxon>
        <taxon>Craniata</taxon>
        <taxon>Vertebrata</taxon>
        <taxon>Euteleostomi</taxon>
        <taxon>Actinopterygii</taxon>
        <taxon>Neopterygii</taxon>
        <taxon>Teleostei</taxon>
        <taxon>Neoteleostei</taxon>
        <taxon>Acanthomorphata</taxon>
        <taxon>Eupercaria</taxon>
        <taxon>Perciformes</taxon>
        <taxon>Cottioidei</taxon>
        <taxon>Cottales</taxon>
        <taxon>Liparidae</taxon>
        <taxon>Liparis</taxon>
    </lineage>
</organism>
<protein>
    <submittedName>
        <fullName evidence="1">Uncharacterized protein</fullName>
    </submittedName>
</protein>
<reference evidence="1 2" key="1">
    <citation type="submission" date="2019-03" db="EMBL/GenBank/DDBJ databases">
        <title>First draft genome of Liparis tanakae, snailfish: a comprehensive survey of snailfish specific genes.</title>
        <authorList>
            <person name="Kim W."/>
            <person name="Song I."/>
            <person name="Jeong J.-H."/>
            <person name="Kim D."/>
            <person name="Kim S."/>
            <person name="Ryu S."/>
            <person name="Song J.Y."/>
            <person name="Lee S.K."/>
        </authorList>
    </citation>
    <scope>NUCLEOTIDE SEQUENCE [LARGE SCALE GENOMIC DNA]</scope>
    <source>
        <tissue evidence="1">Muscle</tissue>
    </source>
</reference>
<accession>A0A4Z2EB93</accession>
<comment type="caution">
    <text evidence="1">The sequence shown here is derived from an EMBL/GenBank/DDBJ whole genome shotgun (WGS) entry which is preliminary data.</text>
</comment>
<dbReference type="AlphaFoldDB" id="A0A4Z2EB93"/>
<evidence type="ECO:0000313" key="1">
    <source>
        <dbReference type="EMBL" id="TNN26015.1"/>
    </source>
</evidence>
<name>A0A4Z2EB93_9TELE</name>
<dbReference type="EMBL" id="SRLO01011156">
    <property type="protein sequence ID" value="TNN26015.1"/>
    <property type="molecule type" value="Genomic_DNA"/>
</dbReference>
<gene>
    <name evidence="1" type="ORF">EYF80_063849</name>
</gene>
<dbReference type="Proteomes" id="UP000314294">
    <property type="component" value="Unassembled WGS sequence"/>
</dbReference>
<evidence type="ECO:0000313" key="2">
    <source>
        <dbReference type="Proteomes" id="UP000314294"/>
    </source>
</evidence>
<keyword evidence="2" id="KW-1185">Reference proteome</keyword>